<feature type="compositionally biased region" description="Polar residues" evidence="1">
    <location>
        <begin position="81"/>
        <end position="96"/>
    </location>
</feature>
<protein>
    <submittedName>
        <fullName evidence="2">Uncharacterized protein</fullName>
    </submittedName>
</protein>
<comment type="caution">
    <text evidence="2">The sequence shown here is derived from an EMBL/GenBank/DDBJ whole genome shotgun (WGS) entry which is preliminary data.</text>
</comment>
<proteinExistence type="predicted"/>
<dbReference type="Proteomes" id="UP000433883">
    <property type="component" value="Unassembled WGS sequence"/>
</dbReference>
<evidence type="ECO:0000256" key="1">
    <source>
        <dbReference type="SAM" id="MobiDB-lite"/>
    </source>
</evidence>
<evidence type="ECO:0000313" key="3">
    <source>
        <dbReference type="Proteomes" id="UP000433883"/>
    </source>
</evidence>
<gene>
    <name evidence="2" type="ORF">BLS_010088</name>
</gene>
<dbReference type="EMBL" id="WNWQ01000098">
    <property type="protein sequence ID" value="KAE9979156.1"/>
    <property type="molecule type" value="Genomic_DNA"/>
</dbReference>
<feature type="compositionally biased region" description="Low complexity" evidence="1">
    <location>
        <begin position="30"/>
        <end position="44"/>
    </location>
</feature>
<name>A0A8H3UZ08_VENIN</name>
<reference evidence="2 3" key="1">
    <citation type="submission" date="2019-11" db="EMBL/GenBank/DDBJ databases">
        <title>Venturia inaequalis Genome Resource.</title>
        <authorList>
            <person name="Lichtner F.J."/>
        </authorList>
    </citation>
    <scope>NUCLEOTIDE SEQUENCE [LARGE SCALE GENOMIC DNA]</scope>
    <source>
        <strain evidence="2">Bline_iso_100314</strain>
    </source>
</reference>
<accession>A0A8H3UZ08</accession>
<evidence type="ECO:0000313" key="2">
    <source>
        <dbReference type="EMBL" id="KAE9979156.1"/>
    </source>
</evidence>
<organism evidence="2 3">
    <name type="scientific">Venturia inaequalis</name>
    <name type="common">Apple scab fungus</name>
    <dbReference type="NCBI Taxonomy" id="5025"/>
    <lineage>
        <taxon>Eukaryota</taxon>
        <taxon>Fungi</taxon>
        <taxon>Dikarya</taxon>
        <taxon>Ascomycota</taxon>
        <taxon>Pezizomycotina</taxon>
        <taxon>Dothideomycetes</taxon>
        <taxon>Pleosporomycetidae</taxon>
        <taxon>Venturiales</taxon>
        <taxon>Venturiaceae</taxon>
        <taxon>Venturia</taxon>
    </lineage>
</organism>
<feature type="region of interest" description="Disordered" evidence="1">
    <location>
        <begin position="410"/>
        <end position="429"/>
    </location>
</feature>
<sequence>MSLGLTEPLTPSPCQDASSCCHCSDVSVVKSGPHVESSHSESPSLVAPAAPSNSPWDLGAGTSHNTSSSSSPANPKAASKPQQSSPGANTSPANGSPSGGLASGHKVGGETTTSELPKEQLADEGVIPNLLALEGSLLQIDNNRDSQARPTPSLVAGAPPVPATTPEIYEVPGPDEPQPKVAKGAPPLPMAMVHSEAALDGPHTMKPGDSILNAGVDPFASSLLLGMGQGGAAAALATMRPTHVVPAVQGATFAAGGTTYTASIDKDFNVVVASTILKPGGAAATLAGGAAKVSVMPGGALIVDGETLTMSALHPLVTGCVVNINGHLVTAKETGTDHQVMVISTATLTVGGPAATLDGQQVSLGPLGLHLGPSSVAAISTMTPPLPEITSMPFDPLEFLAGLARASQSANAAAKPTPTSKPDKTGAGTRQFSLGNNLVVSLGIMIGMILIGG</sequence>
<dbReference type="AlphaFoldDB" id="A0A8H3UZ08"/>
<feature type="region of interest" description="Disordered" evidence="1">
    <location>
        <begin position="143"/>
        <end position="180"/>
    </location>
</feature>
<feature type="region of interest" description="Disordered" evidence="1">
    <location>
        <begin position="30"/>
        <end position="121"/>
    </location>
</feature>
<feature type="region of interest" description="Disordered" evidence="1">
    <location>
        <begin position="1"/>
        <end position="20"/>
    </location>
</feature>
<feature type="compositionally biased region" description="Low complexity" evidence="1">
    <location>
        <begin position="59"/>
        <end position="80"/>
    </location>
</feature>